<reference evidence="2 4" key="1">
    <citation type="journal article" date="2014" name="BMC Genomics">
        <title>Genome sequence of Anopheles sinensis provides insight into genetics basis of mosquito competence for malaria parasites.</title>
        <authorList>
            <person name="Zhou D."/>
            <person name="Zhang D."/>
            <person name="Ding G."/>
            <person name="Shi L."/>
            <person name="Hou Q."/>
            <person name="Ye Y."/>
            <person name="Xu Y."/>
            <person name="Zhou H."/>
            <person name="Xiong C."/>
            <person name="Li S."/>
            <person name="Yu J."/>
            <person name="Hong S."/>
            <person name="Yu X."/>
            <person name="Zou P."/>
            <person name="Chen C."/>
            <person name="Chang X."/>
            <person name="Wang W."/>
            <person name="Lv Y."/>
            <person name="Sun Y."/>
            <person name="Ma L."/>
            <person name="Shen B."/>
            <person name="Zhu C."/>
        </authorList>
    </citation>
    <scope>NUCLEOTIDE SEQUENCE [LARGE SCALE GENOMIC DNA]</scope>
</reference>
<keyword evidence="4" id="KW-1185">Reference proteome</keyword>
<protein>
    <submittedName>
        <fullName evidence="2 3">Uncharacterized protein</fullName>
    </submittedName>
</protein>
<feature type="region of interest" description="Disordered" evidence="1">
    <location>
        <begin position="52"/>
        <end position="80"/>
    </location>
</feature>
<dbReference type="EnsemblMetazoa" id="ASIC010389-RA">
    <property type="protein sequence ID" value="ASIC010389-PA"/>
    <property type="gene ID" value="ASIC010389"/>
</dbReference>
<dbReference type="EMBL" id="ATLV01018069">
    <property type="status" value="NOT_ANNOTATED_CDS"/>
    <property type="molecule type" value="Genomic_DNA"/>
</dbReference>
<dbReference type="Proteomes" id="UP000030765">
    <property type="component" value="Unassembled WGS sequence"/>
</dbReference>
<proteinExistence type="predicted"/>
<evidence type="ECO:0000313" key="3">
    <source>
        <dbReference type="EnsemblMetazoa" id="ASIC010389-PA"/>
    </source>
</evidence>
<dbReference type="AlphaFoldDB" id="A0A084VXG4"/>
<evidence type="ECO:0000313" key="4">
    <source>
        <dbReference type="Proteomes" id="UP000030765"/>
    </source>
</evidence>
<organism evidence="2">
    <name type="scientific">Anopheles sinensis</name>
    <name type="common">Mosquito</name>
    <dbReference type="NCBI Taxonomy" id="74873"/>
    <lineage>
        <taxon>Eukaryota</taxon>
        <taxon>Metazoa</taxon>
        <taxon>Ecdysozoa</taxon>
        <taxon>Arthropoda</taxon>
        <taxon>Hexapoda</taxon>
        <taxon>Insecta</taxon>
        <taxon>Pterygota</taxon>
        <taxon>Neoptera</taxon>
        <taxon>Endopterygota</taxon>
        <taxon>Diptera</taxon>
        <taxon>Nematocera</taxon>
        <taxon>Culicoidea</taxon>
        <taxon>Culicidae</taxon>
        <taxon>Anophelinae</taxon>
        <taxon>Anopheles</taxon>
    </lineage>
</organism>
<dbReference type="EMBL" id="KE525212">
    <property type="protein sequence ID" value="KFB42658.1"/>
    <property type="molecule type" value="Genomic_DNA"/>
</dbReference>
<reference evidence="3" key="2">
    <citation type="submission" date="2020-05" db="UniProtKB">
        <authorList>
            <consortium name="EnsemblMetazoa"/>
        </authorList>
    </citation>
    <scope>IDENTIFICATION</scope>
</reference>
<sequence length="80" mass="9306">MNDTTSRTAGRWKCKTVVRDETRYQLKERVTQADNRMDINFIQLGAQWRSSRVGQKGFRHRGAHKTGGMGPSFPMNYETR</sequence>
<evidence type="ECO:0000256" key="1">
    <source>
        <dbReference type="SAM" id="MobiDB-lite"/>
    </source>
</evidence>
<name>A0A084VXG4_ANOSI</name>
<evidence type="ECO:0000313" key="2">
    <source>
        <dbReference type="EMBL" id="KFB42658.1"/>
    </source>
</evidence>
<dbReference type="VEuPathDB" id="VectorBase:ASIC010389"/>
<gene>
    <name evidence="2" type="ORF">ZHAS_00010389</name>
</gene>
<accession>A0A084VXG4</accession>